<reference evidence="1" key="1">
    <citation type="journal article" date="2020" name="Nature">
        <title>Giant virus diversity and host interactions through global metagenomics.</title>
        <authorList>
            <person name="Schulz F."/>
            <person name="Roux S."/>
            <person name="Paez-Espino D."/>
            <person name="Jungbluth S."/>
            <person name="Walsh D.A."/>
            <person name="Denef V.J."/>
            <person name="McMahon K.D."/>
            <person name="Konstantinidis K.T."/>
            <person name="Eloe-Fadrosh E.A."/>
            <person name="Kyrpides N.C."/>
            <person name="Woyke T."/>
        </authorList>
    </citation>
    <scope>NUCLEOTIDE SEQUENCE</scope>
    <source>
        <strain evidence="1">GVMAG-M-3300009151-35</strain>
    </source>
</reference>
<dbReference type="EMBL" id="MN738903">
    <property type="protein sequence ID" value="QHT30617.1"/>
    <property type="molecule type" value="Genomic_DNA"/>
</dbReference>
<accession>A0A6C0ENN5</accession>
<evidence type="ECO:0000313" key="1">
    <source>
        <dbReference type="EMBL" id="QHT30617.1"/>
    </source>
</evidence>
<organism evidence="1">
    <name type="scientific">viral metagenome</name>
    <dbReference type="NCBI Taxonomy" id="1070528"/>
    <lineage>
        <taxon>unclassified sequences</taxon>
        <taxon>metagenomes</taxon>
        <taxon>organismal metagenomes</taxon>
    </lineage>
</organism>
<protein>
    <submittedName>
        <fullName evidence="1">Uncharacterized protein</fullName>
    </submittedName>
</protein>
<name>A0A6C0ENN5_9ZZZZ</name>
<proteinExistence type="predicted"/>
<sequence>MNNKKIYIFNNYFKIMPSFLFNVDAKFNNILAKKKISVNDLIELKSFIIEAYEKDTLIDIDNLQKSQNILIRNFEDY</sequence>
<dbReference type="AlphaFoldDB" id="A0A6C0ENN5"/>